<reference evidence="2 3" key="1">
    <citation type="submission" date="2018-03" db="EMBL/GenBank/DDBJ databases">
        <title>Draft Genome Sequences of the Obligatory Marine Myxobacteria Enhygromyxa salina SWB005.</title>
        <authorList>
            <person name="Poehlein A."/>
            <person name="Moghaddam J.A."/>
            <person name="Harms H."/>
            <person name="Alanjari M."/>
            <person name="Koenig G.M."/>
            <person name="Daniel R."/>
            <person name="Schaeberle T.F."/>
        </authorList>
    </citation>
    <scope>NUCLEOTIDE SEQUENCE [LARGE SCALE GENOMIC DNA]</scope>
    <source>
        <strain evidence="2 3">SWB005</strain>
    </source>
</reference>
<dbReference type="Proteomes" id="UP000237968">
    <property type="component" value="Unassembled WGS sequence"/>
</dbReference>
<accession>A0A2S9XB97</accession>
<dbReference type="OrthoDB" id="5501228at2"/>
<feature type="compositionally biased region" description="Pro residues" evidence="1">
    <location>
        <begin position="62"/>
        <end position="75"/>
    </location>
</feature>
<organism evidence="2 3">
    <name type="scientific">Enhygromyxa salina</name>
    <dbReference type="NCBI Taxonomy" id="215803"/>
    <lineage>
        <taxon>Bacteria</taxon>
        <taxon>Pseudomonadati</taxon>
        <taxon>Myxococcota</taxon>
        <taxon>Polyangia</taxon>
        <taxon>Nannocystales</taxon>
        <taxon>Nannocystaceae</taxon>
        <taxon>Enhygromyxa</taxon>
    </lineage>
</organism>
<dbReference type="PANTHER" id="PTHR21666:SF270">
    <property type="entry name" value="MUREIN HYDROLASE ACTIVATOR ENVC"/>
    <property type="match status" value="1"/>
</dbReference>
<dbReference type="AlphaFoldDB" id="A0A2S9XB97"/>
<protein>
    <submittedName>
        <fullName evidence="2">Peptidase family M23</fullName>
    </submittedName>
</protein>
<dbReference type="RefSeq" id="WP_146156409.1">
    <property type="nucleotide sequence ID" value="NZ_PVNK01000293.1"/>
</dbReference>
<dbReference type="CDD" id="cd12797">
    <property type="entry name" value="M23_peptidase"/>
    <property type="match status" value="1"/>
</dbReference>
<evidence type="ECO:0000313" key="2">
    <source>
        <dbReference type="EMBL" id="PRP90128.1"/>
    </source>
</evidence>
<sequence length="435" mass="46221">MAPRPAVILVVCSIVLGCSEDGLEHAFDSVDSPTELGDDESDTGAESDMGAESDTDEGDETPPIPDPLPEPPSSPASPNQPEAGGCGFDLVWPTTGTATDQTRVHDAFGPRLLAGSYDWHDGIDLPGHADDGGFHDPVYAVADGTIYAIGNRPNPNEGAIASYSESAGNVVIIEHLEADLHPGAPTLYSVYMHLDELELGAFPARLGVDGDAAAQVEVDLGEYYYLGGSGTNAENRGRRRTHFKSSGEPITAYPRVQRQDQIAVIGDSGATYEHLHFEIRESYPTSAHARNPFAYLPHFDTTKHSASLSLNGLGVRAHIEIPRAPGAPGSVMDLSQQLDVELVTLQIRGLQGELLDELRIDFQEIVGLEQPDLPLLDFEGVGITFSPADFDSSSASWQLDIDFAGLAAAGLLLGLGESFSLAVTDVCGNEYLTAL</sequence>
<dbReference type="Gene3D" id="2.70.70.10">
    <property type="entry name" value="Glucose Permease (Domain IIA)"/>
    <property type="match status" value="1"/>
</dbReference>
<dbReference type="InterPro" id="IPR011055">
    <property type="entry name" value="Dup_hybrid_motif"/>
</dbReference>
<feature type="compositionally biased region" description="Acidic residues" evidence="1">
    <location>
        <begin position="36"/>
        <end position="60"/>
    </location>
</feature>
<dbReference type="GO" id="GO:0004222">
    <property type="term" value="F:metalloendopeptidase activity"/>
    <property type="evidence" value="ECO:0007669"/>
    <property type="project" value="TreeGrafter"/>
</dbReference>
<keyword evidence="3" id="KW-1185">Reference proteome</keyword>
<evidence type="ECO:0000256" key="1">
    <source>
        <dbReference type="SAM" id="MobiDB-lite"/>
    </source>
</evidence>
<dbReference type="PANTHER" id="PTHR21666">
    <property type="entry name" value="PEPTIDASE-RELATED"/>
    <property type="match status" value="1"/>
</dbReference>
<feature type="region of interest" description="Disordered" evidence="1">
    <location>
        <begin position="27"/>
        <end position="94"/>
    </location>
</feature>
<evidence type="ECO:0000313" key="3">
    <source>
        <dbReference type="Proteomes" id="UP000237968"/>
    </source>
</evidence>
<proteinExistence type="predicted"/>
<name>A0A2S9XB97_9BACT</name>
<dbReference type="PROSITE" id="PS51257">
    <property type="entry name" value="PROKAR_LIPOPROTEIN"/>
    <property type="match status" value="1"/>
</dbReference>
<comment type="caution">
    <text evidence="2">The sequence shown here is derived from an EMBL/GenBank/DDBJ whole genome shotgun (WGS) entry which is preliminary data.</text>
</comment>
<dbReference type="SUPFAM" id="SSF51261">
    <property type="entry name" value="Duplicated hybrid motif"/>
    <property type="match status" value="2"/>
</dbReference>
<dbReference type="InterPro" id="IPR050570">
    <property type="entry name" value="Cell_wall_metabolism_enzyme"/>
</dbReference>
<gene>
    <name evidence="2" type="ORF">ENSA5_67460</name>
</gene>
<dbReference type="EMBL" id="PVNK01000293">
    <property type="protein sequence ID" value="PRP90128.1"/>
    <property type="molecule type" value="Genomic_DNA"/>
</dbReference>